<keyword evidence="2" id="KW-0176">Collagen</keyword>
<comment type="caution">
    <text evidence="2">The sequence shown here is derived from an EMBL/GenBank/DDBJ whole genome shotgun (WGS) entry which is preliminary data.</text>
</comment>
<dbReference type="SUPFAM" id="SSF49464">
    <property type="entry name" value="Carboxypeptidase regulatory domain-like"/>
    <property type="match status" value="1"/>
</dbReference>
<keyword evidence="1" id="KW-0732">Signal</keyword>
<dbReference type="RefSeq" id="WP_188416509.1">
    <property type="nucleotide sequence ID" value="NZ_BMDO01000005.1"/>
</dbReference>
<proteinExistence type="predicted"/>
<accession>A0A917J949</accession>
<name>A0A917J949_9SPHI</name>
<protein>
    <submittedName>
        <fullName evidence="2">Collagen-binding protein</fullName>
    </submittedName>
</protein>
<evidence type="ECO:0000256" key="1">
    <source>
        <dbReference type="SAM" id="SignalP"/>
    </source>
</evidence>
<evidence type="ECO:0000313" key="3">
    <source>
        <dbReference type="Proteomes" id="UP000662074"/>
    </source>
</evidence>
<organism evidence="2 3">
    <name type="scientific">Mucilaginibacter galii</name>
    <dbReference type="NCBI Taxonomy" id="2005073"/>
    <lineage>
        <taxon>Bacteria</taxon>
        <taxon>Pseudomonadati</taxon>
        <taxon>Bacteroidota</taxon>
        <taxon>Sphingobacteriia</taxon>
        <taxon>Sphingobacteriales</taxon>
        <taxon>Sphingobacteriaceae</taxon>
        <taxon>Mucilaginibacter</taxon>
    </lineage>
</organism>
<feature type="chain" id="PRO_5037735441" evidence="1">
    <location>
        <begin position="31"/>
        <end position="863"/>
    </location>
</feature>
<feature type="signal peptide" evidence="1">
    <location>
        <begin position="1"/>
        <end position="30"/>
    </location>
</feature>
<dbReference type="EMBL" id="BMDO01000005">
    <property type="protein sequence ID" value="GGI50919.1"/>
    <property type="molecule type" value="Genomic_DNA"/>
</dbReference>
<reference evidence="2" key="1">
    <citation type="journal article" date="2014" name="Int. J. Syst. Evol. Microbiol.">
        <title>Complete genome sequence of Corynebacterium casei LMG S-19264T (=DSM 44701T), isolated from a smear-ripened cheese.</title>
        <authorList>
            <consortium name="US DOE Joint Genome Institute (JGI-PGF)"/>
            <person name="Walter F."/>
            <person name="Albersmeier A."/>
            <person name="Kalinowski J."/>
            <person name="Ruckert C."/>
        </authorList>
    </citation>
    <scope>NUCLEOTIDE SEQUENCE</scope>
    <source>
        <strain evidence="2">CCM 8711</strain>
    </source>
</reference>
<dbReference type="InterPro" id="IPR008969">
    <property type="entry name" value="CarboxyPept-like_regulatory"/>
</dbReference>
<dbReference type="Proteomes" id="UP000662074">
    <property type="component" value="Unassembled WGS sequence"/>
</dbReference>
<evidence type="ECO:0000313" key="2">
    <source>
        <dbReference type="EMBL" id="GGI50919.1"/>
    </source>
</evidence>
<reference evidence="2" key="2">
    <citation type="submission" date="2020-09" db="EMBL/GenBank/DDBJ databases">
        <authorList>
            <person name="Sun Q."/>
            <person name="Sedlacek I."/>
        </authorList>
    </citation>
    <scope>NUCLEOTIDE SEQUENCE</scope>
    <source>
        <strain evidence="2">CCM 8711</strain>
    </source>
</reference>
<keyword evidence="3" id="KW-1185">Reference proteome</keyword>
<sequence>MKKVTVLTFNYKKALTLLFLLFITLSISKAQQNPNLAGKVIDFETRNKVPNAVLEVYQGKNLLFSVITNLDGSFVIPSKFWNENSMLKVTGINYYDLIIPVKDFKFNKEEGVRLLGDIEIKPKPINLKEVLVKARKRYRDTTVIPMSDQVFERSVMIDDIFAQKGLYKGSNGQLYYKGKLVSEIVVNGSEFFGKNNLKVYDKIPALILDNIEVTETNIDSITNTTLLSPEIKVNLKIKEKYNKGKFGSITNGLGTKKRHMYNFDIYTYRKQQQISLVGSANNIGIQESLGEPTLGFSAGGNNSTNKYLLFTYRNVLSKKIDVNFQSKVSQENRDFFYESERTEKIINQVSTTRSSSLNKLLKIDNIELKLNYRLDSLNSILYSTNFNYSNNNLFDSLSYYIQSVQSTKQSLVLKERDSYNRLISSHLVFNKRFYKAGRLLQATFDNDLIHYGVGEVSSNSETQNNSLINGSNYAEKKGYSIVSSFTEPLNEDSFMKFNGFYKKDVLYYSSNTGTSSNSQIPTTIQRLTNNYLQLGFDLQKTFHKTSFDGIVNAISLSRNINYQNRPRLLNLDINLKFDYRKNSNRNFSLLYNLKPNYPNINQLTNINTSYDLISRISGNIELKPESQHRLSFNYNYSKSDSLKISFSTEINYYTSRFGFNSIIMPNEVQRIIIDNVGHAKAGNIMMLVVKTFPKIGSFNYNINFNYNELPNVVNMARQQTNGATLTQTISTTRSIKSNKFIVSPSLTFAYSRYIYNNSVQSSVNFSYSDKYSINLANFEVGIFPFVNVIGGISNKNLTWAVSSEIRKKILKKYGVVWFKANDIFNSFNYQFNNFGPSFTQTVRYSNLSTYFLLGLSYKLNNIK</sequence>
<gene>
    <name evidence="2" type="ORF">GCM10011425_21310</name>
</gene>
<dbReference type="AlphaFoldDB" id="A0A917J949"/>